<dbReference type="PANTHER" id="PTHR31282">
    <property type="entry name" value="WRKY TRANSCRIPTION FACTOR 21-RELATED"/>
    <property type="match status" value="1"/>
</dbReference>
<feature type="region of interest" description="Disordered" evidence="6">
    <location>
        <begin position="219"/>
        <end position="251"/>
    </location>
</feature>
<gene>
    <name evidence="8" type="ORF">OSB04_000883</name>
</gene>
<proteinExistence type="predicted"/>
<dbReference type="Pfam" id="PF10533">
    <property type="entry name" value="Plant_zn_clust"/>
    <property type="match status" value="1"/>
</dbReference>
<dbReference type="SUPFAM" id="SSF118290">
    <property type="entry name" value="WRKY DNA-binding domain"/>
    <property type="match status" value="2"/>
</dbReference>
<feature type="domain" description="WRKY" evidence="7">
    <location>
        <begin position="275"/>
        <end position="413"/>
    </location>
</feature>
<protein>
    <recommendedName>
        <fullName evidence="7">WRKY domain-containing protein</fullName>
    </recommendedName>
</protein>
<evidence type="ECO:0000313" key="8">
    <source>
        <dbReference type="EMBL" id="KAJ9564917.1"/>
    </source>
</evidence>
<sequence>MEEVEAANKAAIESCHRILNLLAQPQNHVQSKNLMIQTSDAVYRFKKVVSLLDDGLGHPRVRKFKKVQNLIPQNILLDNTTTIQEPPKPLQFLPTNQTHPIQETGSNGVKNTLSLGNHHQSLELSSIVKNPTPISQKNPNPSSNYQFLQNHHQQQAQLQLKKQQAAAEMMYRRSNSGLNLTFDSSVATPTISSNRSFMSSLSIEGSVTTLDGSSFQLIGSTSQSTGQGSYQHKPKCSARGDDESAKCGSSGRCHCSKKRKHRVKRSIKVPAVSNKLADIPPDEYSWRKYGQKPIKGSPHPRPFTVDPLLPNGFSCHMVGWGGVGAGSLRLHRTDFIQTDEWCGGVASTSRRVLATRSEADGQIHSIVDGLSRKLGRGYYKCSSMRGCPARKHVERCLDDSAMLIVTYEGEHNHTRLPSQSANT</sequence>
<keyword evidence="2" id="KW-0805">Transcription regulation</keyword>
<feature type="compositionally biased region" description="Low complexity" evidence="6">
    <location>
        <begin position="219"/>
        <end position="229"/>
    </location>
</feature>
<evidence type="ECO:0000256" key="1">
    <source>
        <dbReference type="ARBA" id="ARBA00004123"/>
    </source>
</evidence>
<dbReference type="Pfam" id="PF03106">
    <property type="entry name" value="WRKY"/>
    <property type="match status" value="2"/>
</dbReference>
<comment type="subcellular location">
    <subcellularLocation>
        <location evidence="1">Nucleus</location>
    </subcellularLocation>
</comment>
<evidence type="ECO:0000256" key="5">
    <source>
        <dbReference type="ARBA" id="ARBA00023242"/>
    </source>
</evidence>
<keyword evidence="5" id="KW-0539">Nucleus</keyword>
<keyword evidence="9" id="KW-1185">Reference proteome</keyword>
<dbReference type="GO" id="GO:0043565">
    <property type="term" value="F:sequence-specific DNA binding"/>
    <property type="evidence" value="ECO:0007669"/>
    <property type="project" value="InterPro"/>
</dbReference>
<reference evidence="8" key="1">
    <citation type="submission" date="2023-03" db="EMBL/GenBank/DDBJ databases">
        <title>Chromosome-scale reference genome and RAD-based genetic map of yellow starthistle (Centaurea solstitialis) reveal putative structural variation and QTLs associated with invader traits.</title>
        <authorList>
            <person name="Reatini B."/>
            <person name="Cang F.A."/>
            <person name="Jiang Q."/>
            <person name="Mckibben M.T.W."/>
            <person name="Barker M.S."/>
            <person name="Rieseberg L.H."/>
            <person name="Dlugosch K.M."/>
        </authorList>
    </citation>
    <scope>NUCLEOTIDE SEQUENCE</scope>
    <source>
        <strain evidence="8">CAN-66</strain>
        <tissue evidence="8">Leaf</tissue>
    </source>
</reference>
<name>A0AA38WKZ1_9ASTR</name>
<evidence type="ECO:0000313" key="9">
    <source>
        <dbReference type="Proteomes" id="UP001172457"/>
    </source>
</evidence>
<keyword evidence="3" id="KW-0238">DNA-binding</keyword>
<dbReference type="EMBL" id="JARYMX010000001">
    <property type="protein sequence ID" value="KAJ9564917.1"/>
    <property type="molecule type" value="Genomic_DNA"/>
</dbReference>
<dbReference type="Proteomes" id="UP001172457">
    <property type="component" value="Chromosome 1"/>
</dbReference>
<evidence type="ECO:0000256" key="3">
    <source>
        <dbReference type="ARBA" id="ARBA00023125"/>
    </source>
</evidence>
<evidence type="ECO:0000259" key="7">
    <source>
        <dbReference type="PROSITE" id="PS50811"/>
    </source>
</evidence>
<dbReference type="InterPro" id="IPR036576">
    <property type="entry name" value="WRKY_dom_sf"/>
</dbReference>
<dbReference type="SMART" id="SM00774">
    <property type="entry name" value="WRKY"/>
    <property type="match status" value="1"/>
</dbReference>
<accession>A0AA38WKZ1</accession>
<evidence type="ECO:0000256" key="4">
    <source>
        <dbReference type="ARBA" id="ARBA00023163"/>
    </source>
</evidence>
<dbReference type="InterPro" id="IPR018872">
    <property type="entry name" value="Zn-cluster-dom"/>
</dbReference>
<comment type="caution">
    <text evidence="8">The sequence shown here is derived from an EMBL/GenBank/DDBJ whole genome shotgun (WGS) entry which is preliminary data.</text>
</comment>
<dbReference type="GO" id="GO:0005516">
    <property type="term" value="F:calmodulin binding"/>
    <property type="evidence" value="ECO:0007669"/>
    <property type="project" value="UniProtKB-ARBA"/>
</dbReference>
<dbReference type="Gene3D" id="2.20.25.80">
    <property type="entry name" value="WRKY domain"/>
    <property type="match status" value="1"/>
</dbReference>
<organism evidence="8 9">
    <name type="scientific">Centaurea solstitialis</name>
    <name type="common">yellow star-thistle</name>
    <dbReference type="NCBI Taxonomy" id="347529"/>
    <lineage>
        <taxon>Eukaryota</taxon>
        <taxon>Viridiplantae</taxon>
        <taxon>Streptophyta</taxon>
        <taxon>Embryophyta</taxon>
        <taxon>Tracheophyta</taxon>
        <taxon>Spermatophyta</taxon>
        <taxon>Magnoliopsida</taxon>
        <taxon>eudicotyledons</taxon>
        <taxon>Gunneridae</taxon>
        <taxon>Pentapetalae</taxon>
        <taxon>asterids</taxon>
        <taxon>campanulids</taxon>
        <taxon>Asterales</taxon>
        <taxon>Asteraceae</taxon>
        <taxon>Carduoideae</taxon>
        <taxon>Cardueae</taxon>
        <taxon>Centaureinae</taxon>
        <taxon>Centaurea</taxon>
    </lineage>
</organism>
<dbReference type="AlphaFoldDB" id="A0AA38WKZ1"/>
<keyword evidence="4" id="KW-0804">Transcription</keyword>
<evidence type="ECO:0000256" key="2">
    <source>
        <dbReference type="ARBA" id="ARBA00023015"/>
    </source>
</evidence>
<dbReference type="GO" id="GO:0005634">
    <property type="term" value="C:nucleus"/>
    <property type="evidence" value="ECO:0007669"/>
    <property type="project" value="UniProtKB-SubCell"/>
</dbReference>
<dbReference type="InterPro" id="IPR003657">
    <property type="entry name" value="WRKY_dom"/>
</dbReference>
<dbReference type="GO" id="GO:0003700">
    <property type="term" value="F:DNA-binding transcription factor activity"/>
    <property type="evidence" value="ECO:0007669"/>
    <property type="project" value="InterPro"/>
</dbReference>
<dbReference type="PROSITE" id="PS50811">
    <property type="entry name" value="WRKY"/>
    <property type="match status" value="1"/>
</dbReference>
<evidence type="ECO:0000256" key="6">
    <source>
        <dbReference type="SAM" id="MobiDB-lite"/>
    </source>
</evidence>
<dbReference type="InterPro" id="IPR044810">
    <property type="entry name" value="WRKY_plant"/>
</dbReference>